<dbReference type="SUPFAM" id="SSF57850">
    <property type="entry name" value="RING/U-box"/>
    <property type="match status" value="1"/>
</dbReference>
<dbReference type="InterPro" id="IPR036322">
    <property type="entry name" value="WD40_repeat_dom_sf"/>
</dbReference>
<sequence>MDETSTGAVVPAVKAEEAKPFLPALAAEGSGAVAVSEVVAGPAPAEIVDRDMLCPICMEIIKDAFLTACGHSFCYMCIVTHLNNKSDCPCCGLHLTSTQLFPNFLLDKLLKKTSVRQISKNASPVEQFHQSLQQGCEVSVKELDTLLTLLAEKKRKLEQEEAERNMQILMNFLHCLRKQKVDELNEIQTDLQFIKEDINAVERHRIDLYRARDRYSVKLRMLADDPTATKSWPSSIFKNNNNNSGLSSSSRYAQGGMGFGNFQLKKADGKAQVSTLAPQRKDTISGLGSENMSQSGLAVVRKKRVHAQFNDLQECYLQKRRQLANQPNKQEEREANVIHREGYTAGLTEFQSVLSTFTRYSRLRVIAELRHGDLFHSANIVSSIEFDRDDELFATAGVSRRIKVFDFSSVVNEPADVHCPVVEMSTRSKLSCLSWNKFTKNHIASSDYEGIVTVWDVTTRQSVMEYEEHDKRAWSVDFSRTEPSMLVSGSDDCKVKIWCTKQEASVINIDMKANICCVKYNPGSSFNVAVGSADHHIHYYDLRNISHPLHVFSGHRKAVSYVKFLSNDELASASTDSTLRLWDVKENLPIRTFRGHTNEKNFVGLTVNSGYIACGSESNEVYVYHKAISRPVTWHKFGSPELDETDEDAGSYFISAVCWKSDSPTMLAANSQGTIKVLVLAS</sequence>
<keyword evidence="4" id="KW-0479">Metal-binding</keyword>
<dbReference type="GO" id="GO:0008270">
    <property type="term" value="F:zinc ion binding"/>
    <property type="evidence" value="ECO:0007669"/>
    <property type="project" value="UniProtKB-KW"/>
</dbReference>
<keyword evidence="9 14" id="KW-0175">Coiled coil</keyword>
<keyword evidence="5" id="KW-0677">Repeat</keyword>
<dbReference type="InterPro" id="IPR042755">
    <property type="entry name" value="COP1"/>
</dbReference>
<dbReference type="SMART" id="SM00320">
    <property type="entry name" value="WD40"/>
    <property type="match status" value="7"/>
</dbReference>
<evidence type="ECO:0000256" key="13">
    <source>
        <dbReference type="PROSITE-ProRule" id="PRU00221"/>
    </source>
</evidence>
<dbReference type="GO" id="GO:0043161">
    <property type="term" value="P:proteasome-mediated ubiquitin-dependent protein catabolic process"/>
    <property type="evidence" value="ECO:0007669"/>
    <property type="project" value="TreeGrafter"/>
</dbReference>
<dbReference type="PANTHER" id="PTHR44080:SF1">
    <property type="entry name" value="E3 UBIQUITIN-PROTEIN LIGASE COP1"/>
    <property type="match status" value="1"/>
</dbReference>
<evidence type="ECO:0000313" key="16">
    <source>
        <dbReference type="EMBL" id="KAF7146135.1"/>
    </source>
</evidence>
<dbReference type="GO" id="GO:0061630">
    <property type="term" value="F:ubiquitin protein ligase activity"/>
    <property type="evidence" value="ECO:0007669"/>
    <property type="project" value="InterPro"/>
</dbReference>
<organism evidence="16 17">
    <name type="scientific">Rhododendron simsii</name>
    <name type="common">Sims's rhododendron</name>
    <dbReference type="NCBI Taxonomy" id="118357"/>
    <lineage>
        <taxon>Eukaryota</taxon>
        <taxon>Viridiplantae</taxon>
        <taxon>Streptophyta</taxon>
        <taxon>Embryophyta</taxon>
        <taxon>Tracheophyta</taxon>
        <taxon>Spermatophyta</taxon>
        <taxon>Magnoliopsida</taxon>
        <taxon>eudicotyledons</taxon>
        <taxon>Gunneridae</taxon>
        <taxon>Pentapetalae</taxon>
        <taxon>asterids</taxon>
        <taxon>Ericales</taxon>
        <taxon>Ericaceae</taxon>
        <taxon>Ericoideae</taxon>
        <taxon>Rhodoreae</taxon>
        <taxon>Rhododendron</taxon>
    </lineage>
</organism>
<keyword evidence="17" id="KW-1185">Reference proteome</keyword>
<feature type="repeat" description="WD" evidence="13">
    <location>
        <begin position="552"/>
        <end position="592"/>
    </location>
</feature>
<dbReference type="AlphaFoldDB" id="A0A834H690"/>
<dbReference type="FunFam" id="2.130.10.10:FF:000090">
    <property type="entry name" value="E3 ubiquitin-protein ligase RFWD2 isoform X1"/>
    <property type="match status" value="1"/>
</dbReference>
<dbReference type="PROSITE" id="PS00518">
    <property type="entry name" value="ZF_RING_1"/>
    <property type="match status" value="1"/>
</dbReference>
<evidence type="ECO:0000256" key="14">
    <source>
        <dbReference type="SAM" id="Coils"/>
    </source>
</evidence>
<evidence type="ECO:0000256" key="8">
    <source>
        <dbReference type="ARBA" id="ARBA00022833"/>
    </source>
</evidence>
<dbReference type="PANTHER" id="PTHR44080">
    <property type="entry name" value="E3 UBIQUITIN-PROTEIN LIGASE COP1"/>
    <property type="match status" value="1"/>
</dbReference>
<dbReference type="InterPro" id="IPR017907">
    <property type="entry name" value="Znf_RING_CS"/>
</dbReference>
<dbReference type="CDD" id="cd16504">
    <property type="entry name" value="RING-HC_COP1"/>
    <property type="match status" value="1"/>
</dbReference>
<dbReference type="Pfam" id="PF13923">
    <property type="entry name" value="zf-C3HC4_2"/>
    <property type="match status" value="1"/>
</dbReference>
<dbReference type="EMBL" id="WJXA01000004">
    <property type="protein sequence ID" value="KAF7146135.1"/>
    <property type="molecule type" value="Genomic_DNA"/>
</dbReference>
<comment type="subcellular location">
    <subcellularLocation>
        <location evidence="1">Nucleus</location>
    </subcellularLocation>
</comment>
<dbReference type="Gene3D" id="3.30.40.10">
    <property type="entry name" value="Zinc/RING finger domain, C3HC4 (zinc finger)"/>
    <property type="match status" value="1"/>
</dbReference>
<evidence type="ECO:0000256" key="4">
    <source>
        <dbReference type="ARBA" id="ARBA00022723"/>
    </source>
</evidence>
<dbReference type="Pfam" id="PF00400">
    <property type="entry name" value="WD40"/>
    <property type="match status" value="4"/>
</dbReference>
<dbReference type="SUPFAM" id="SSF50978">
    <property type="entry name" value="WD40 repeat-like"/>
    <property type="match status" value="1"/>
</dbReference>
<dbReference type="GO" id="GO:0005634">
    <property type="term" value="C:nucleus"/>
    <property type="evidence" value="ECO:0007669"/>
    <property type="project" value="UniProtKB-SubCell"/>
</dbReference>
<accession>A0A834H690</accession>
<dbReference type="InterPro" id="IPR001841">
    <property type="entry name" value="Znf_RING"/>
</dbReference>
<evidence type="ECO:0000256" key="1">
    <source>
        <dbReference type="ARBA" id="ARBA00004123"/>
    </source>
</evidence>
<dbReference type="PROSITE" id="PS50294">
    <property type="entry name" value="WD_REPEATS_REGION"/>
    <property type="match status" value="1"/>
</dbReference>
<dbReference type="InterPro" id="IPR019775">
    <property type="entry name" value="WD40_repeat_CS"/>
</dbReference>
<evidence type="ECO:0000259" key="15">
    <source>
        <dbReference type="PROSITE" id="PS50089"/>
    </source>
</evidence>
<dbReference type="PROSITE" id="PS50089">
    <property type="entry name" value="ZF_RING_2"/>
    <property type="match status" value="1"/>
</dbReference>
<evidence type="ECO:0000256" key="11">
    <source>
        <dbReference type="ARBA" id="ARBA00084091"/>
    </source>
</evidence>
<keyword evidence="7" id="KW-0833">Ubl conjugation pathway</keyword>
<feature type="domain" description="RING-type" evidence="15">
    <location>
        <begin position="54"/>
        <end position="91"/>
    </location>
</feature>
<keyword evidence="11" id="KW-0607">Phytochrome signaling pathway</keyword>
<evidence type="ECO:0000256" key="6">
    <source>
        <dbReference type="ARBA" id="ARBA00022771"/>
    </source>
</evidence>
<gene>
    <name evidence="16" type="ORF">RHSIM_Rhsim04G0049600</name>
</gene>
<keyword evidence="6 12" id="KW-0863">Zinc-finger</keyword>
<feature type="coiled-coil region" evidence="14">
    <location>
        <begin position="140"/>
        <end position="204"/>
    </location>
</feature>
<dbReference type="InterPro" id="IPR001680">
    <property type="entry name" value="WD40_rpt"/>
</dbReference>
<keyword evidence="2 13" id="KW-0853">WD repeat</keyword>
<dbReference type="OrthoDB" id="273771at2759"/>
<dbReference type="Gene3D" id="2.130.10.10">
    <property type="entry name" value="YVTN repeat-like/Quinoprotein amine dehydrogenase"/>
    <property type="match status" value="1"/>
</dbReference>
<dbReference type="SMART" id="SM00184">
    <property type="entry name" value="RING"/>
    <property type="match status" value="1"/>
</dbReference>
<dbReference type="PROSITE" id="PS50082">
    <property type="entry name" value="WD_REPEATS_2"/>
    <property type="match status" value="2"/>
</dbReference>
<comment type="caution">
    <text evidence="16">The sequence shown here is derived from an EMBL/GenBank/DDBJ whole genome shotgun (WGS) entry which is preliminary data.</text>
</comment>
<feature type="repeat" description="WD" evidence="13">
    <location>
        <begin position="466"/>
        <end position="498"/>
    </location>
</feature>
<evidence type="ECO:0000313" key="17">
    <source>
        <dbReference type="Proteomes" id="UP000626092"/>
    </source>
</evidence>
<keyword evidence="10" id="KW-0539">Nucleus</keyword>
<keyword evidence="8" id="KW-0862">Zinc</keyword>
<reference evidence="16" key="1">
    <citation type="submission" date="2019-11" db="EMBL/GenBank/DDBJ databases">
        <authorList>
            <person name="Liu Y."/>
            <person name="Hou J."/>
            <person name="Li T.-Q."/>
            <person name="Guan C.-H."/>
            <person name="Wu X."/>
            <person name="Wu H.-Z."/>
            <person name="Ling F."/>
            <person name="Zhang R."/>
            <person name="Shi X.-G."/>
            <person name="Ren J.-P."/>
            <person name="Chen E.-F."/>
            <person name="Sun J.-M."/>
        </authorList>
    </citation>
    <scope>NUCLEOTIDE SEQUENCE</scope>
    <source>
        <strain evidence="16">Adult_tree_wgs_1</strain>
        <tissue evidence="16">Leaves</tissue>
    </source>
</reference>
<protein>
    <recommendedName>
        <fullName evidence="15">RING-type domain-containing protein</fullName>
    </recommendedName>
</protein>
<evidence type="ECO:0000256" key="2">
    <source>
        <dbReference type="ARBA" id="ARBA00022574"/>
    </source>
</evidence>
<evidence type="ECO:0000256" key="9">
    <source>
        <dbReference type="ARBA" id="ARBA00023054"/>
    </source>
</evidence>
<dbReference type="InterPro" id="IPR015943">
    <property type="entry name" value="WD40/YVTN_repeat-like_dom_sf"/>
</dbReference>
<proteinExistence type="predicted"/>
<evidence type="ECO:0000256" key="10">
    <source>
        <dbReference type="ARBA" id="ARBA00023242"/>
    </source>
</evidence>
<evidence type="ECO:0000256" key="12">
    <source>
        <dbReference type="PROSITE-ProRule" id="PRU00175"/>
    </source>
</evidence>
<name>A0A834H690_RHOSS</name>
<evidence type="ECO:0000256" key="7">
    <source>
        <dbReference type="ARBA" id="ARBA00022786"/>
    </source>
</evidence>
<evidence type="ECO:0000256" key="3">
    <source>
        <dbReference type="ARBA" id="ARBA00022679"/>
    </source>
</evidence>
<dbReference type="InterPro" id="IPR013083">
    <property type="entry name" value="Znf_RING/FYVE/PHD"/>
</dbReference>
<dbReference type="GO" id="GO:0009585">
    <property type="term" value="P:red, far-red light phototransduction"/>
    <property type="evidence" value="ECO:0007669"/>
    <property type="project" value="UniProtKB-KW"/>
</dbReference>
<dbReference type="PROSITE" id="PS00678">
    <property type="entry name" value="WD_REPEATS_1"/>
    <property type="match status" value="1"/>
</dbReference>
<evidence type="ECO:0000256" key="5">
    <source>
        <dbReference type="ARBA" id="ARBA00022737"/>
    </source>
</evidence>
<keyword evidence="3" id="KW-0808">Transferase</keyword>
<dbReference type="Proteomes" id="UP000626092">
    <property type="component" value="Unassembled WGS sequence"/>
</dbReference>
<dbReference type="GO" id="GO:0042802">
    <property type="term" value="F:identical protein binding"/>
    <property type="evidence" value="ECO:0007669"/>
    <property type="project" value="UniProtKB-ARBA"/>
</dbReference>